<evidence type="ECO:0000256" key="4">
    <source>
        <dbReference type="ARBA" id="ARBA00022989"/>
    </source>
</evidence>
<dbReference type="AlphaFoldDB" id="A0A830HT71"/>
<protein>
    <recommendedName>
        <fullName evidence="10">Major facilitator superfamily (MFS) profile domain-containing protein</fullName>
    </recommendedName>
</protein>
<dbReference type="Pfam" id="PF07690">
    <property type="entry name" value="MFS_1"/>
    <property type="match status" value="1"/>
</dbReference>
<feature type="compositionally biased region" description="Low complexity" evidence="6">
    <location>
        <begin position="281"/>
        <end position="290"/>
    </location>
</feature>
<feature type="transmembrane region" description="Helical" evidence="7">
    <location>
        <begin position="88"/>
        <end position="110"/>
    </location>
</feature>
<dbReference type="SUPFAM" id="SSF103473">
    <property type="entry name" value="MFS general substrate transporter"/>
    <property type="match status" value="1"/>
</dbReference>
<reference evidence="8" key="1">
    <citation type="submission" date="2020-10" db="EMBL/GenBank/DDBJ databases">
        <title>Unveiling of a novel bifunctional photoreceptor, Dualchrome1, isolated from a cosmopolitan green alga.</title>
        <authorList>
            <person name="Suzuki S."/>
            <person name="Kawachi M."/>
        </authorList>
    </citation>
    <scope>NUCLEOTIDE SEQUENCE</scope>
    <source>
        <strain evidence="8">NIES 2893</strain>
    </source>
</reference>
<keyword evidence="4 7" id="KW-1133">Transmembrane helix</keyword>
<dbReference type="InterPro" id="IPR036259">
    <property type="entry name" value="MFS_trans_sf"/>
</dbReference>
<accession>A0A830HT71</accession>
<evidence type="ECO:0000256" key="2">
    <source>
        <dbReference type="ARBA" id="ARBA00022448"/>
    </source>
</evidence>
<dbReference type="PANTHER" id="PTHR23504:SF1">
    <property type="entry name" value="GH21943P-RELATED"/>
    <property type="match status" value="1"/>
</dbReference>
<dbReference type="GO" id="GO:0016020">
    <property type="term" value="C:membrane"/>
    <property type="evidence" value="ECO:0007669"/>
    <property type="project" value="UniProtKB-SubCell"/>
</dbReference>
<evidence type="ECO:0008006" key="10">
    <source>
        <dbReference type="Google" id="ProtNLM"/>
    </source>
</evidence>
<keyword evidence="3 7" id="KW-0812">Transmembrane</keyword>
<feature type="region of interest" description="Disordered" evidence="6">
    <location>
        <begin position="241"/>
        <end position="290"/>
    </location>
</feature>
<dbReference type="PANTHER" id="PTHR23504">
    <property type="entry name" value="MAJOR FACILITATOR SUPERFAMILY DOMAIN-CONTAINING PROTEIN 10"/>
    <property type="match status" value="1"/>
</dbReference>
<keyword evidence="5 7" id="KW-0472">Membrane</keyword>
<name>A0A830HT71_9CHLO</name>
<feature type="transmembrane region" description="Helical" evidence="7">
    <location>
        <begin position="122"/>
        <end position="143"/>
    </location>
</feature>
<feature type="transmembrane region" description="Helical" evidence="7">
    <location>
        <begin position="149"/>
        <end position="171"/>
    </location>
</feature>
<comment type="subcellular location">
    <subcellularLocation>
        <location evidence="1">Membrane</location>
        <topology evidence="1">Multi-pass membrane protein</topology>
    </subcellularLocation>
</comment>
<evidence type="ECO:0000313" key="8">
    <source>
        <dbReference type="EMBL" id="GHP08169.1"/>
    </source>
</evidence>
<feature type="transmembrane region" description="Helical" evidence="7">
    <location>
        <begin position="441"/>
        <end position="461"/>
    </location>
</feature>
<evidence type="ECO:0000313" key="9">
    <source>
        <dbReference type="Proteomes" id="UP000660262"/>
    </source>
</evidence>
<organism evidence="8 9">
    <name type="scientific">Pycnococcus provasolii</name>
    <dbReference type="NCBI Taxonomy" id="41880"/>
    <lineage>
        <taxon>Eukaryota</taxon>
        <taxon>Viridiplantae</taxon>
        <taxon>Chlorophyta</taxon>
        <taxon>Pseudoscourfieldiophyceae</taxon>
        <taxon>Pseudoscourfieldiales</taxon>
        <taxon>Pycnococcaceae</taxon>
        <taxon>Pycnococcus</taxon>
    </lineage>
</organism>
<evidence type="ECO:0000256" key="7">
    <source>
        <dbReference type="SAM" id="Phobius"/>
    </source>
</evidence>
<dbReference type="Gene3D" id="1.20.1250.20">
    <property type="entry name" value="MFS general substrate transporter like domains"/>
    <property type="match status" value="1"/>
</dbReference>
<sequence length="501" mass="52968">MMMSFLPSSFFGKNYDYPYCCCCSMKKKKPGVFPLLFPLVFVQFASFCGILAYVPEIQTTFWAKLHCDSRSLSHAEAEACRDAAGTSAIVMSVCNLISTSIVSAIAAPILGRFGDKNGRRPCLMLCFLLLAFEPATLCANVTLNTSLLFYYASTMLSGFSLLQTVLSAYVCDIVVDDNAQRKQLLTAQAIILQLSLIVGPQLMKAVNNRKVTLEIAAMTPFIVAILTLFFVPESCPPPNSIIASDEMNNNNNDDDDSDEESSSVTSSSPLLAPPPPPPQPTGVASSSSSSSSSSPAQAILSDASLRNLLFAVCAFSTSMMTMTSVNALFFETYLGFNAADLANIISLVGWCSAFILVILICVPAFQRRLSSRAMVSVGLASTAVAAALIATAGMYHDKRSARKFVYAATVLQALGTAVAPVGVTSLLGASAARSTSFGQGSLQGTFQGLASVPNGIIPFLFTLWFKHVSGDTSSTSTTSASSLYVGLSIVAALGCAISLKI</sequence>
<evidence type="ECO:0000256" key="3">
    <source>
        <dbReference type="ARBA" id="ARBA00022692"/>
    </source>
</evidence>
<feature type="compositionally biased region" description="Pro residues" evidence="6">
    <location>
        <begin position="271"/>
        <end position="280"/>
    </location>
</feature>
<dbReference type="Proteomes" id="UP000660262">
    <property type="component" value="Unassembled WGS sequence"/>
</dbReference>
<dbReference type="GO" id="GO:0022857">
    <property type="term" value="F:transmembrane transporter activity"/>
    <property type="evidence" value="ECO:0007669"/>
    <property type="project" value="InterPro"/>
</dbReference>
<feature type="transmembrane region" description="Helical" evidence="7">
    <location>
        <begin position="183"/>
        <end position="203"/>
    </location>
</feature>
<comment type="caution">
    <text evidence="8">The sequence shown here is derived from an EMBL/GenBank/DDBJ whole genome shotgun (WGS) entry which is preliminary data.</text>
</comment>
<proteinExistence type="predicted"/>
<evidence type="ECO:0000256" key="5">
    <source>
        <dbReference type="ARBA" id="ARBA00023136"/>
    </source>
</evidence>
<feature type="compositionally biased region" description="Acidic residues" evidence="6">
    <location>
        <begin position="252"/>
        <end position="261"/>
    </location>
</feature>
<feature type="transmembrane region" description="Helical" evidence="7">
    <location>
        <begin position="374"/>
        <end position="392"/>
    </location>
</feature>
<feature type="transmembrane region" description="Helical" evidence="7">
    <location>
        <begin position="215"/>
        <end position="231"/>
    </location>
</feature>
<evidence type="ECO:0000256" key="6">
    <source>
        <dbReference type="SAM" id="MobiDB-lite"/>
    </source>
</evidence>
<feature type="transmembrane region" description="Helical" evidence="7">
    <location>
        <begin position="308"/>
        <end position="329"/>
    </location>
</feature>
<feature type="transmembrane region" description="Helical" evidence="7">
    <location>
        <begin position="341"/>
        <end position="362"/>
    </location>
</feature>
<keyword evidence="9" id="KW-1185">Reference proteome</keyword>
<feature type="transmembrane region" description="Helical" evidence="7">
    <location>
        <begin position="481"/>
        <end position="499"/>
    </location>
</feature>
<feature type="transmembrane region" description="Helical" evidence="7">
    <location>
        <begin position="404"/>
        <end position="429"/>
    </location>
</feature>
<keyword evidence="2" id="KW-0813">Transport</keyword>
<gene>
    <name evidence="8" type="ORF">PPROV_000691100</name>
</gene>
<evidence type="ECO:0000256" key="1">
    <source>
        <dbReference type="ARBA" id="ARBA00004141"/>
    </source>
</evidence>
<dbReference type="InterPro" id="IPR011701">
    <property type="entry name" value="MFS"/>
</dbReference>
<dbReference type="EMBL" id="BNJQ01000019">
    <property type="protein sequence ID" value="GHP08169.1"/>
    <property type="molecule type" value="Genomic_DNA"/>
</dbReference>
<feature type="transmembrane region" description="Helical" evidence="7">
    <location>
        <begin position="35"/>
        <end position="54"/>
    </location>
</feature>